<dbReference type="Gene3D" id="3.40.1350.100">
    <property type="match status" value="2"/>
</dbReference>
<sequence>MCLLILLYAYLVNSAKLLKVNNSLKNGVNVLVTNKEFHKKRLYEGRLCLLKNRINLFFWKKKYHERSIEEKLNPIPVYILTNYSNSPYIFHENDKQVCYMFLCPYDAENMLKEIIKSNSIKNVNNIKIHSINMQKAYELIKEFLNLKNLEKKNVDSKKNYVYWKLMPSKRQVQNALIYLSFKKKSELVFPIFYVDGFYIHRHANAIVPLFFDVEDLKNAVEKVSMKNYKIKVINFVDLILSDNHKSFGFIPSSKSLEYLDKLNKIEVSLALLICL</sequence>
<dbReference type="GO" id="GO:0009507">
    <property type="term" value="C:chloroplast"/>
    <property type="evidence" value="ECO:0007669"/>
    <property type="project" value="UniProtKB-SubCell"/>
</dbReference>
<evidence type="ECO:0000256" key="3">
    <source>
        <dbReference type="ARBA" id="ARBA00022640"/>
    </source>
</evidence>
<evidence type="ECO:0000256" key="1">
    <source>
        <dbReference type="ARBA" id="ARBA00004229"/>
    </source>
</evidence>
<dbReference type="Pfam" id="PF04278">
    <property type="entry name" value="Tic22"/>
    <property type="match status" value="1"/>
</dbReference>
<dbReference type="PANTHER" id="PTHR33926:SF4">
    <property type="entry name" value="PROTEIN TIC 22, CHLOROPLASTIC"/>
    <property type="match status" value="1"/>
</dbReference>
<evidence type="ECO:0000256" key="2">
    <source>
        <dbReference type="ARBA" id="ARBA00022528"/>
    </source>
</evidence>
<accession>A0A1A8W6L9</accession>
<proteinExistence type="predicted"/>
<evidence type="ECO:0000256" key="4">
    <source>
        <dbReference type="SAM" id="SignalP"/>
    </source>
</evidence>
<evidence type="ECO:0000313" key="6">
    <source>
        <dbReference type="Proteomes" id="UP000078597"/>
    </source>
</evidence>
<dbReference type="AlphaFoldDB" id="A0A1A8W6L9"/>
<dbReference type="VEuPathDB" id="PlasmoDB:PmUG01_10015300"/>
<keyword evidence="3" id="KW-0934">Plastid</keyword>
<organism evidence="5 6">
    <name type="scientific">Plasmodium malariae</name>
    <dbReference type="NCBI Taxonomy" id="5858"/>
    <lineage>
        <taxon>Eukaryota</taxon>
        <taxon>Sar</taxon>
        <taxon>Alveolata</taxon>
        <taxon>Apicomplexa</taxon>
        <taxon>Aconoidasida</taxon>
        <taxon>Haemosporida</taxon>
        <taxon>Plasmodiidae</taxon>
        <taxon>Plasmodium</taxon>
        <taxon>Plasmodium (Plasmodium)</taxon>
    </lineage>
</organism>
<protein>
    <submittedName>
        <fullName evidence="5">Apicoplast TIC22 protein, putative</fullName>
    </submittedName>
</protein>
<keyword evidence="4" id="KW-0732">Signal</keyword>
<reference evidence="6" key="1">
    <citation type="submission" date="2016-05" db="EMBL/GenBank/DDBJ databases">
        <authorList>
            <person name="Naeem Raeece"/>
        </authorList>
    </citation>
    <scope>NUCLEOTIDE SEQUENCE [LARGE SCALE GENOMIC DNA]</scope>
</reference>
<comment type="subcellular location">
    <subcellularLocation>
        <location evidence="1">Plastid</location>
        <location evidence="1">Chloroplast</location>
    </subcellularLocation>
</comment>
<dbReference type="EMBL" id="FLQW01001017">
    <property type="protein sequence ID" value="SBS87323.1"/>
    <property type="molecule type" value="Genomic_DNA"/>
</dbReference>
<keyword evidence="2" id="KW-0150">Chloroplast</keyword>
<dbReference type="GO" id="GO:0015031">
    <property type="term" value="P:protein transport"/>
    <property type="evidence" value="ECO:0007669"/>
    <property type="project" value="InterPro"/>
</dbReference>
<feature type="chain" id="PRO_5008380875" evidence="4">
    <location>
        <begin position="18"/>
        <end position="275"/>
    </location>
</feature>
<dbReference type="InterPro" id="IPR007378">
    <property type="entry name" value="Tic22-like"/>
</dbReference>
<feature type="signal peptide" evidence="4">
    <location>
        <begin position="1"/>
        <end position="17"/>
    </location>
</feature>
<evidence type="ECO:0000313" key="5">
    <source>
        <dbReference type="EMBL" id="SBS87323.1"/>
    </source>
</evidence>
<dbReference type="Proteomes" id="UP000078597">
    <property type="component" value="Unassembled WGS sequence"/>
</dbReference>
<name>A0A1A8W6L9_PLAMA</name>
<dbReference type="PANTHER" id="PTHR33926">
    <property type="entry name" value="PROTEIN TIC 22, CHLOROPLASTIC"/>
    <property type="match status" value="1"/>
</dbReference>
<gene>
    <name evidence="5" type="ORF">PMALA_019160</name>
</gene>